<dbReference type="Pfam" id="PF20216">
    <property type="entry name" value="DUF6576"/>
    <property type="match status" value="1"/>
</dbReference>
<evidence type="ECO:0000256" key="8">
    <source>
        <dbReference type="ARBA" id="ARBA00022833"/>
    </source>
</evidence>
<evidence type="ECO:0000256" key="7">
    <source>
        <dbReference type="ARBA" id="ARBA00022801"/>
    </source>
</evidence>
<keyword evidence="17" id="KW-1185">Reference proteome</keyword>
<keyword evidence="6" id="KW-0479">Metal-binding</keyword>
<dbReference type="eggNOG" id="COG1994">
    <property type="taxonomic scope" value="Bacteria"/>
</dbReference>
<dbReference type="KEGG" id="pbs:Plabr_2002"/>
<evidence type="ECO:0000256" key="1">
    <source>
        <dbReference type="ARBA" id="ARBA00001947"/>
    </source>
</evidence>
<evidence type="ECO:0000256" key="13">
    <source>
        <dbReference type="SAM" id="Phobius"/>
    </source>
</evidence>
<dbReference type="RefSeq" id="WP_013628331.1">
    <property type="nucleotide sequence ID" value="NC_015174.1"/>
</dbReference>
<feature type="domain" description="Peptidase M50" evidence="14">
    <location>
        <begin position="50"/>
        <end position="202"/>
    </location>
</feature>
<reference evidence="17" key="1">
    <citation type="submission" date="2011-02" db="EMBL/GenBank/DDBJ databases">
        <title>The complete genome of Planctomyces brasiliensis DSM 5305.</title>
        <authorList>
            <person name="Lucas S."/>
            <person name="Copeland A."/>
            <person name="Lapidus A."/>
            <person name="Bruce D."/>
            <person name="Goodwin L."/>
            <person name="Pitluck S."/>
            <person name="Kyrpides N."/>
            <person name="Mavromatis K."/>
            <person name="Pagani I."/>
            <person name="Ivanova N."/>
            <person name="Ovchinnikova G."/>
            <person name="Lu M."/>
            <person name="Detter J.C."/>
            <person name="Han C."/>
            <person name="Land M."/>
            <person name="Hauser L."/>
            <person name="Markowitz V."/>
            <person name="Cheng J.-F."/>
            <person name="Hugenholtz P."/>
            <person name="Woyke T."/>
            <person name="Wu D."/>
            <person name="Tindall B."/>
            <person name="Pomrenke H.G."/>
            <person name="Brambilla E."/>
            <person name="Klenk H.-P."/>
            <person name="Eisen J.A."/>
        </authorList>
    </citation>
    <scope>NUCLEOTIDE SEQUENCE [LARGE SCALE GENOMIC DNA]</scope>
    <source>
        <strain evidence="17">ATCC 49424 / DSM 5305 / JCM 21570 / IAM 15109 / NBRC 103401 / IFAM 1448</strain>
    </source>
</reference>
<evidence type="ECO:0000259" key="14">
    <source>
        <dbReference type="Pfam" id="PF02163"/>
    </source>
</evidence>
<organism evidence="16 17">
    <name type="scientific">Rubinisphaera brasiliensis (strain ATCC 49424 / DSM 5305 / JCM 21570 / IAM 15109 / NBRC 103401 / IFAM 1448)</name>
    <name type="common">Planctomyces brasiliensis</name>
    <dbReference type="NCBI Taxonomy" id="756272"/>
    <lineage>
        <taxon>Bacteria</taxon>
        <taxon>Pseudomonadati</taxon>
        <taxon>Planctomycetota</taxon>
        <taxon>Planctomycetia</taxon>
        <taxon>Planctomycetales</taxon>
        <taxon>Planctomycetaceae</taxon>
        <taxon>Rubinisphaera</taxon>
    </lineage>
</organism>
<keyword evidence="5 13" id="KW-0812">Transmembrane</keyword>
<evidence type="ECO:0000256" key="11">
    <source>
        <dbReference type="ARBA" id="ARBA00023136"/>
    </source>
</evidence>
<comment type="subcellular location">
    <subcellularLocation>
        <location evidence="2">Membrane</location>
        <topology evidence="2">Multi-pass membrane protein</topology>
    </subcellularLocation>
</comment>
<dbReference type="OrthoDB" id="211880at2"/>
<dbReference type="STRING" id="756272.Plabr_2002"/>
<name>F0SIH8_RUBBR</name>
<keyword evidence="7" id="KW-0378">Hydrolase</keyword>
<dbReference type="PANTHER" id="PTHR39188:SF3">
    <property type="entry name" value="STAGE IV SPORULATION PROTEIN FB"/>
    <property type="match status" value="1"/>
</dbReference>
<keyword evidence="12" id="KW-0175">Coiled coil</keyword>
<accession>F0SIH8</accession>
<feature type="transmembrane region" description="Helical" evidence="13">
    <location>
        <begin position="106"/>
        <end position="127"/>
    </location>
</feature>
<gene>
    <name evidence="16" type="ordered locus">Plabr_2002</name>
</gene>
<dbReference type="AlphaFoldDB" id="F0SIH8"/>
<keyword evidence="10" id="KW-0482">Metalloprotease</keyword>
<evidence type="ECO:0000256" key="3">
    <source>
        <dbReference type="ARBA" id="ARBA00007931"/>
    </source>
</evidence>
<evidence type="ECO:0000256" key="2">
    <source>
        <dbReference type="ARBA" id="ARBA00004141"/>
    </source>
</evidence>
<keyword evidence="8" id="KW-0862">Zinc</keyword>
<dbReference type="Pfam" id="PF02163">
    <property type="entry name" value="Peptidase_M50"/>
    <property type="match status" value="1"/>
</dbReference>
<evidence type="ECO:0000256" key="5">
    <source>
        <dbReference type="ARBA" id="ARBA00022692"/>
    </source>
</evidence>
<evidence type="ECO:0000259" key="15">
    <source>
        <dbReference type="Pfam" id="PF20216"/>
    </source>
</evidence>
<dbReference type="InterPro" id="IPR008915">
    <property type="entry name" value="Peptidase_M50"/>
</dbReference>
<comment type="similarity">
    <text evidence="3">Belongs to the peptidase M50B family.</text>
</comment>
<evidence type="ECO:0000313" key="16">
    <source>
        <dbReference type="EMBL" id="ADY59606.1"/>
    </source>
</evidence>
<comment type="cofactor">
    <cofactor evidence="1">
        <name>Zn(2+)</name>
        <dbReference type="ChEBI" id="CHEBI:29105"/>
    </cofactor>
</comment>
<dbReference type="HOGENOM" id="CLU_665291_0_0_0"/>
<evidence type="ECO:0000256" key="9">
    <source>
        <dbReference type="ARBA" id="ARBA00022989"/>
    </source>
</evidence>
<evidence type="ECO:0000256" key="4">
    <source>
        <dbReference type="ARBA" id="ARBA00022670"/>
    </source>
</evidence>
<feature type="transmembrane region" description="Helical" evidence="13">
    <location>
        <begin position="12"/>
        <end position="36"/>
    </location>
</feature>
<feature type="transmembrane region" description="Helical" evidence="13">
    <location>
        <begin position="191"/>
        <end position="210"/>
    </location>
</feature>
<dbReference type="PANTHER" id="PTHR39188">
    <property type="entry name" value="MEMBRANE-ASSOCIATED ZINC METALLOPROTEASE M50B"/>
    <property type="match status" value="1"/>
</dbReference>
<dbReference type="Proteomes" id="UP000006860">
    <property type="component" value="Chromosome"/>
</dbReference>
<evidence type="ECO:0000256" key="6">
    <source>
        <dbReference type="ARBA" id="ARBA00022723"/>
    </source>
</evidence>
<keyword evidence="9 13" id="KW-1133">Transmembrane helix</keyword>
<feature type="transmembrane region" description="Helical" evidence="13">
    <location>
        <begin position="147"/>
        <end position="170"/>
    </location>
</feature>
<evidence type="ECO:0000256" key="10">
    <source>
        <dbReference type="ARBA" id="ARBA00023049"/>
    </source>
</evidence>
<evidence type="ECO:0000256" key="12">
    <source>
        <dbReference type="SAM" id="Coils"/>
    </source>
</evidence>
<dbReference type="InterPro" id="IPR046483">
    <property type="entry name" value="DUF6576"/>
</dbReference>
<proteinExistence type="inferred from homology"/>
<dbReference type="GO" id="GO:0046872">
    <property type="term" value="F:metal ion binding"/>
    <property type="evidence" value="ECO:0007669"/>
    <property type="project" value="UniProtKB-KW"/>
</dbReference>
<feature type="transmembrane region" description="Helical" evidence="13">
    <location>
        <begin position="77"/>
        <end position="94"/>
    </location>
</feature>
<feature type="transmembrane region" description="Helical" evidence="13">
    <location>
        <begin position="43"/>
        <end position="65"/>
    </location>
</feature>
<protein>
    <submittedName>
        <fullName evidence="16">Peptidase M50</fullName>
    </submittedName>
</protein>
<dbReference type="EMBL" id="CP002546">
    <property type="protein sequence ID" value="ADY59606.1"/>
    <property type="molecule type" value="Genomic_DNA"/>
</dbReference>
<keyword evidence="4" id="KW-0645">Protease</keyword>
<feature type="domain" description="DUF6576" evidence="15">
    <location>
        <begin position="288"/>
        <end position="325"/>
    </location>
</feature>
<sequence>MNSPHSPLFWSIPAGSLFATRIRVSLYFPLLLLILILRLDAKLAIALTGIFLVSTLLHELIGHVLVARSTGGDGDEVLLWPFGGLAWVHPAPTFSSQFLTSAGGPFVNLLICLATLPTVLWIDGGGAAFNPFVLPIGEFSASWGPELLLLIFFVNWTLALVNLLPIYPLDGGRMVEACLWGRGTATERKTLCLKIGTVAAILVLALGLVLDNLWVVVLASMLLVLNILEGVNVQLGETYDDSFMGYDFSQGYTSLEKSSGSDRPARKSYWEKRKEKRQAERLKREQELRMQEEAQLDILLAKVHDGGIESLSPQERKFLTRASKNFRTKKE</sequence>
<dbReference type="GO" id="GO:0008237">
    <property type="term" value="F:metallopeptidase activity"/>
    <property type="evidence" value="ECO:0007669"/>
    <property type="project" value="UniProtKB-KW"/>
</dbReference>
<feature type="coiled-coil region" evidence="12">
    <location>
        <begin position="272"/>
        <end position="302"/>
    </location>
</feature>
<dbReference type="GO" id="GO:0006508">
    <property type="term" value="P:proteolysis"/>
    <property type="evidence" value="ECO:0007669"/>
    <property type="project" value="UniProtKB-KW"/>
</dbReference>
<feature type="transmembrane region" description="Helical" evidence="13">
    <location>
        <begin position="216"/>
        <end position="235"/>
    </location>
</feature>
<evidence type="ECO:0000313" key="17">
    <source>
        <dbReference type="Proteomes" id="UP000006860"/>
    </source>
</evidence>
<dbReference type="GO" id="GO:0016020">
    <property type="term" value="C:membrane"/>
    <property type="evidence" value="ECO:0007669"/>
    <property type="project" value="UniProtKB-SubCell"/>
</dbReference>
<keyword evidence="11 13" id="KW-0472">Membrane</keyword>